<feature type="region of interest" description="Disordered" evidence="1">
    <location>
        <begin position="129"/>
        <end position="153"/>
    </location>
</feature>
<feature type="signal peptide" evidence="2">
    <location>
        <begin position="1"/>
        <end position="18"/>
    </location>
</feature>
<evidence type="ECO:0000313" key="4">
    <source>
        <dbReference type="Proteomes" id="UP000007799"/>
    </source>
</evidence>
<dbReference type="KEGG" id="sre:PTSG_13003"/>
<feature type="region of interest" description="Disordered" evidence="1">
    <location>
        <begin position="210"/>
        <end position="247"/>
    </location>
</feature>
<name>F2UQE5_SALR5</name>
<feature type="region of interest" description="Disordered" evidence="1">
    <location>
        <begin position="20"/>
        <end position="39"/>
    </location>
</feature>
<reference evidence="3" key="1">
    <citation type="submission" date="2009-08" db="EMBL/GenBank/DDBJ databases">
        <title>Annotation of Salpingoeca rosetta.</title>
        <authorList>
            <consortium name="The Broad Institute Genome Sequencing Platform"/>
            <person name="Russ C."/>
            <person name="Cuomo C."/>
            <person name="Burger G."/>
            <person name="Gray M.W."/>
            <person name="Holland P.W.H."/>
            <person name="King N."/>
            <person name="Lang F.B.F."/>
            <person name="Roger A.J."/>
            <person name="Ruiz-Trillo I."/>
            <person name="Young S.K."/>
            <person name="Zeng Q."/>
            <person name="Gargeya S."/>
            <person name="Alvarado L."/>
            <person name="Berlin A."/>
            <person name="Chapman S.B."/>
            <person name="Chen Z."/>
            <person name="Freedman E."/>
            <person name="Gellesch M."/>
            <person name="Goldberg J."/>
            <person name="Griggs A."/>
            <person name="Gujja S."/>
            <person name="Heilman E."/>
            <person name="Heiman D."/>
            <person name="Howarth C."/>
            <person name="Mehta T."/>
            <person name="Neiman D."/>
            <person name="Pearson M."/>
            <person name="Roberts A."/>
            <person name="Saif S."/>
            <person name="Shea T."/>
            <person name="Shenoy N."/>
            <person name="Sisk P."/>
            <person name="Stolte C."/>
            <person name="Sykes S."/>
            <person name="White J."/>
            <person name="Yandava C."/>
            <person name="Haas B."/>
            <person name="Nusbaum C."/>
            <person name="Birren B."/>
        </authorList>
    </citation>
    <scope>NUCLEOTIDE SEQUENCE [LARGE SCALE GENOMIC DNA]</scope>
    <source>
        <strain evidence="3">ATCC 50818</strain>
    </source>
</reference>
<dbReference type="RefSeq" id="XP_004988471.1">
    <property type="nucleotide sequence ID" value="XM_004988414.1"/>
</dbReference>
<dbReference type="InParanoid" id="F2UQE5"/>
<dbReference type="GeneID" id="16069001"/>
<gene>
    <name evidence="3" type="ORF">PTSG_13003</name>
</gene>
<organism evidence="4">
    <name type="scientific">Salpingoeca rosetta (strain ATCC 50818 / BSB-021)</name>
    <dbReference type="NCBI Taxonomy" id="946362"/>
    <lineage>
        <taxon>Eukaryota</taxon>
        <taxon>Choanoflagellata</taxon>
        <taxon>Craspedida</taxon>
        <taxon>Salpingoecidae</taxon>
        <taxon>Salpingoeca</taxon>
    </lineage>
</organism>
<sequence>MVIIIALILLFVRRRRNSANAAGKSKVPAPPSRGAQRPANHVGQYMVPVSNMFLPDYEEPDAISPNRVYELPMHTGKTAPPAYATAAAVSVARTKTALYDVGDGGDGQAIYDNAVEEDVQGFGVPLYDRASQQQPPQKQTQGAPLYDVASQQQQQNTAPLYDIATTVTPQQQHEQLRGFDVPLYDVASQQQQTQRRAGALAVDVTYDNPTAKSLANVGNDEDEEEKDGAKARANAPTYDMASPMPAHYAENPRHRALHPSYDVATSETDGGGDDDLYATAADVAHSDKNTHQQAAATDKNTDPDGGYLITFPSSSQTPSRQQRPPTLPTSTTYDNIGDDGEALYSAPTL</sequence>
<evidence type="ECO:0000256" key="2">
    <source>
        <dbReference type="SAM" id="SignalP"/>
    </source>
</evidence>
<feature type="chain" id="PRO_5003287930" evidence="2">
    <location>
        <begin position="19"/>
        <end position="349"/>
    </location>
</feature>
<dbReference type="Proteomes" id="UP000007799">
    <property type="component" value="Unassembled WGS sequence"/>
</dbReference>
<proteinExistence type="predicted"/>
<accession>F2UQE5</accession>
<protein>
    <submittedName>
        <fullName evidence="3">Uncharacterized protein</fullName>
    </submittedName>
</protein>
<feature type="compositionally biased region" description="Low complexity" evidence="1">
    <location>
        <begin position="132"/>
        <end position="141"/>
    </location>
</feature>
<evidence type="ECO:0000313" key="3">
    <source>
        <dbReference type="EMBL" id="EGD79850.1"/>
    </source>
</evidence>
<dbReference type="EMBL" id="GL832989">
    <property type="protein sequence ID" value="EGD79850.1"/>
    <property type="molecule type" value="Genomic_DNA"/>
</dbReference>
<keyword evidence="2" id="KW-0732">Signal</keyword>
<evidence type="ECO:0000256" key="1">
    <source>
        <dbReference type="SAM" id="MobiDB-lite"/>
    </source>
</evidence>
<dbReference type="AlphaFoldDB" id="F2UQE5"/>
<keyword evidence="4" id="KW-1185">Reference proteome</keyword>
<feature type="region of interest" description="Disordered" evidence="1">
    <location>
        <begin position="286"/>
        <end position="349"/>
    </location>
</feature>
<feature type="compositionally biased region" description="Low complexity" evidence="1">
    <location>
        <begin position="312"/>
        <end position="324"/>
    </location>
</feature>